<keyword evidence="13" id="KW-1185">Reference proteome</keyword>
<dbReference type="AlphaFoldDB" id="A0AAE0ZNJ5"/>
<feature type="transmembrane region" description="Helical" evidence="10">
    <location>
        <begin position="162"/>
        <end position="185"/>
    </location>
</feature>
<dbReference type="PROSITE" id="PS00237">
    <property type="entry name" value="G_PROTEIN_RECEP_F1_1"/>
    <property type="match status" value="1"/>
</dbReference>
<organism evidence="12 13">
    <name type="scientific">Elysia crispata</name>
    <name type="common">lettuce slug</name>
    <dbReference type="NCBI Taxonomy" id="231223"/>
    <lineage>
        <taxon>Eukaryota</taxon>
        <taxon>Metazoa</taxon>
        <taxon>Spiralia</taxon>
        <taxon>Lophotrochozoa</taxon>
        <taxon>Mollusca</taxon>
        <taxon>Gastropoda</taxon>
        <taxon>Heterobranchia</taxon>
        <taxon>Euthyneura</taxon>
        <taxon>Panpulmonata</taxon>
        <taxon>Sacoglossa</taxon>
        <taxon>Placobranchoidea</taxon>
        <taxon>Plakobranchidae</taxon>
        <taxon>Elysia</taxon>
    </lineage>
</organism>
<evidence type="ECO:0000256" key="9">
    <source>
        <dbReference type="SAM" id="MobiDB-lite"/>
    </source>
</evidence>
<evidence type="ECO:0000256" key="3">
    <source>
        <dbReference type="ARBA" id="ARBA00022989"/>
    </source>
</evidence>
<dbReference type="GO" id="GO:0005886">
    <property type="term" value="C:plasma membrane"/>
    <property type="evidence" value="ECO:0007669"/>
    <property type="project" value="TreeGrafter"/>
</dbReference>
<protein>
    <recommendedName>
        <fullName evidence="11">G-protein coupled receptors family 1 profile domain-containing protein</fullName>
    </recommendedName>
</protein>
<dbReference type="CDD" id="cd00637">
    <property type="entry name" value="7tm_classA_rhodopsin-like"/>
    <property type="match status" value="2"/>
</dbReference>
<comment type="subcellular location">
    <subcellularLocation>
        <location evidence="1">Membrane</location>
        <topology evidence="1">Multi-pass membrane protein</topology>
    </subcellularLocation>
</comment>
<comment type="similarity">
    <text evidence="8">Belongs to the G-protein coupled receptor 1 family.</text>
</comment>
<sequence>MDWIWDEEEVKREKDTMDVIEAAGGNTTPSSAEGLDYSHHRDEVQLILLVLMLSVFALVGSIGNGMAVFVFQRVRDKSTAQMLIVFMAVIDLFTCMLIIPMTAFFEYTEYRLKSDILCRMYHFLITSKVPLSLFIMVVIAIDRYMCICRPLHKLITRARAKVIIVTLAVVACALGAVSAVFHGLYQVFETLDLKRIDQKAGTNFSLSTTFILREDILRTLHMKNFSFPDCPVEILSEDYQDRQNYLQAVSRQAMCELKSLPKLPPIWVNVGVCDPSFIYLSESIFYKYQTAYNCIFPVCLLVVSVLYLLIYRFMWLRRERKLRQKLILCSYVNGDGTFENTRLVSTPPGPDGHADQTSFDKQLAVKNGGSHVRPTSESQILCLNEDSDAGCHRAKTNCEDKRNSPTPGTEHNSPVALLNHTEAAVKLSRPNNILDDDLKEKYGQNLMAHVTDSVQPLRSQHPVQNWFFSPDEIQPKLQMVAQDKNHLSAPDSHHTNNNYRKDRSPSPEHGCDHELSFANKASTHTSFSRLDLFEDENSSRSDMNSSRRASHSHAKKYQRHKKRDSMRRYKGRSHGDQPHTEREQPSRRRSPLALEADRLSKENRKANVRTALMLFTVTVMFIVAYTPGWLMSLRIVPYNKLVFFLYFSYNAANPFIYAFMNHVFKSFMYKMFACNKAHQIRI</sequence>
<keyword evidence="2 8" id="KW-0812">Transmembrane</keyword>
<proteinExistence type="inferred from homology"/>
<feature type="transmembrane region" description="Helical" evidence="10">
    <location>
        <begin position="83"/>
        <end position="105"/>
    </location>
</feature>
<evidence type="ECO:0000256" key="4">
    <source>
        <dbReference type="ARBA" id="ARBA00023040"/>
    </source>
</evidence>
<keyword evidence="4 8" id="KW-0297">G-protein coupled receptor</keyword>
<gene>
    <name evidence="12" type="ORF">RRG08_035800</name>
</gene>
<evidence type="ECO:0000313" key="13">
    <source>
        <dbReference type="Proteomes" id="UP001283361"/>
    </source>
</evidence>
<evidence type="ECO:0000256" key="10">
    <source>
        <dbReference type="SAM" id="Phobius"/>
    </source>
</evidence>
<accession>A0AAE0ZNJ5</accession>
<evidence type="ECO:0000256" key="6">
    <source>
        <dbReference type="ARBA" id="ARBA00023170"/>
    </source>
</evidence>
<keyword evidence="6 8" id="KW-0675">Receptor</keyword>
<evidence type="ECO:0000313" key="12">
    <source>
        <dbReference type="EMBL" id="KAK3771747.1"/>
    </source>
</evidence>
<feature type="region of interest" description="Disordered" evidence="9">
    <location>
        <begin position="536"/>
        <end position="591"/>
    </location>
</feature>
<evidence type="ECO:0000256" key="1">
    <source>
        <dbReference type="ARBA" id="ARBA00004141"/>
    </source>
</evidence>
<evidence type="ECO:0000256" key="5">
    <source>
        <dbReference type="ARBA" id="ARBA00023136"/>
    </source>
</evidence>
<feature type="compositionally biased region" description="Basic residues" evidence="9">
    <location>
        <begin position="548"/>
        <end position="572"/>
    </location>
</feature>
<reference evidence="12" key="1">
    <citation type="journal article" date="2023" name="G3 (Bethesda)">
        <title>A reference genome for the long-term kleptoplast-retaining sea slug Elysia crispata morphotype clarki.</title>
        <authorList>
            <person name="Eastman K.E."/>
            <person name="Pendleton A.L."/>
            <person name="Shaikh M.A."/>
            <person name="Suttiyut T."/>
            <person name="Ogas R."/>
            <person name="Tomko P."/>
            <person name="Gavelis G."/>
            <person name="Widhalm J.R."/>
            <person name="Wisecaver J.H."/>
        </authorList>
    </citation>
    <scope>NUCLEOTIDE SEQUENCE</scope>
    <source>
        <strain evidence="12">ECLA1</strain>
    </source>
</reference>
<dbReference type="PRINTS" id="PR00237">
    <property type="entry name" value="GPCRRHODOPSN"/>
</dbReference>
<feature type="transmembrane region" description="Helical" evidence="10">
    <location>
        <begin position="642"/>
        <end position="660"/>
    </location>
</feature>
<feature type="transmembrane region" description="Helical" evidence="10">
    <location>
        <begin position="120"/>
        <end position="141"/>
    </location>
</feature>
<dbReference type="Proteomes" id="UP001283361">
    <property type="component" value="Unassembled WGS sequence"/>
</dbReference>
<keyword evidence="5 10" id="KW-0472">Membrane</keyword>
<dbReference type="InterPro" id="IPR000276">
    <property type="entry name" value="GPCR_Rhodpsn"/>
</dbReference>
<dbReference type="PANTHER" id="PTHR45695:SF15">
    <property type="entry name" value="OPSIN RH2"/>
    <property type="match status" value="1"/>
</dbReference>
<keyword evidence="3 10" id="KW-1133">Transmembrane helix</keyword>
<dbReference type="InterPro" id="IPR017452">
    <property type="entry name" value="GPCR_Rhodpsn_7TM"/>
</dbReference>
<feature type="transmembrane region" description="Helical" evidence="10">
    <location>
        <begin position="611"/>
        <end position="630"/>
    </location>
</feature>
<evidence type="ECO:0000256" key="7">
    <source>
        <dbReference type="ARBA" id="ARBA00023224"/>
    </source>
</evidence>
<dbReference type="PROSITE" id="PS50262">
    <property type="entry name" value="G_PROTEIN_RECEP_F1_2"/>
    <property type="match status" value="1"/>
</dbReference>
<evidence type="ECO:0000259" key="11">
    <source>
        <dbReference type="PROSITE" id="PS50262"/>
    </source>
</evidence>
<evidence type="ECO:0000256" key="8">
    <source>
        <dbReference type="RuleBase" id="RU000688"/>
    </source>
</evidence>
<name>A0AAE0ZNJ5_9GAST</name>
<evidence type="ECO:0000256" key="2">
    <source>
        <dbReference type="ARBA" id="ARBA00022692"/>
    </source>
</evidence>
<dbReference type="Gene3D" id="1.20.1070.10">
    <property type="entry name" value="Rhodopsin 7-helix transmembrane proteins"/>
    <property type="match status" value="2"/>
</dbReference>
<feature type="transmembrane region" description="Helical" evidence="10">
    <location>
        <begin position="46"/>
        <end position="71"/>
    </location>
</feature>
<keyword evidence="7 8" id="KW-0807">Transducer</keyword>
<feature type="compositionally biased region" description="Basic and acidic residues" evidence="9">
    <location>
        <begin position="573"/>
        <end position="586"/>
    </location>
</feature>
<dbReference type="SUPFAM" id="SSF81321">
    <property type="entry name" value="Family A G protein-coupled receptor-like"/>
    <property type="match status" value="2"/>
</dbReference>
<feature type="domain" description="G-protein coupled receptors family 1 profile" evidence="11">
    <location>
        <begin position="63"/>
        <end position="669"/>
    </location>
</feature>
<comment type="caution">
    <text evidence="12">The sequence shown here is derived from an EMBL/GenBank/DDBJ whole genome shotgun (WGS) entry which is preliminary data.</text>
</comment>
<feature type="transmembrane region" description="Helical" evidence="10">
    <location>
        <begin position="295"/>
        <end position="315"/>
    </location>
</feature>
<dbReference type="EMBL" id="JAWDGP010003691">
    <property type="protein sequence ID" value="KAK3771747.1"/>
    <property type="molecule type" value="Genomic_DNA"/>
</dbReference>
<dbReference type="GO" id="GO:0004930">
    <property type="term" value="F:G protein-coupled receptor activity"/>
    <property type="evidence" value="ECO:0007669"/>
    <property type="project" value="UniProtKB-KW"/>
</dbReference>
<dbReference type="Pfam" id="PF00001">
    <property type="entry name" value="7tm_1"/>
    <property type="match status" value="1"/>
</dbReference>
<feature type="region of interest" description="Disordered" evidence="9">
    <location>
        <begin position="487"/>
        <end position="514"/>
    </location>
</feature>
<dbReference type="PANTHER" id="PTHR45695">
    <property type="entry name" value="LEUCOKININ RECEPTOR-RELATED"/>
    <property type="match status" value="1"/>
</dbReference>